<dbReference type="EMBL" id="JBHGCJ010000011">
    <property type="protein sequence ID" value="MFG6110413.1"/>
    <property type="molecule type" value="Genomic_DNA"/>
</dbReference>
<feature type="domain" description="TonB C-terminal" evidence="2">
    <location>
        <begin position="127"/>
        <end position="237"/>
    </location>
</feature>
<organism evidence="3 4">
    <name type="scientific">Stenotrophomonas nematodicola</name>
    <dbReference type="NCBI Taxonomy" id="2656746"/>
    <lineage>
        <taxon>Bacteria</taxon>
        <taxon>Pseudomonadati</taxon>
        <taxon>Pseudomonadota</taxon>
        <taxon>Gammaproteobacteria</taxon>
        <taxon>Lysobacterales</taxon>
        <taxon>Lysobacteraceae</taxon>
        <taxon>Stenotrophomonas</taxon>
    </lineage>
</organism>
<comment type="caution">
    <text evidence="3">The sequence shown here is derived from an EMBL/GenBank/DDBJ whole genome shotgun (WGS) entry which is preliminary data.</text>
</comment>
<dbReference type="PROSITE" id="PS52015">
    <property type="entry name" value="TONB_CTD"/>
    <property type="match status" value="1"/>
</dbReference>
<gene>
    <name evidence="3" type="ORF">ACEU0G_000288</name>
</gene>
<protein>
    <submittedName>
        <fullName evidence="3">Energy transducer TonB</fullName>
    </submittedName>
</protein>
<dbReference type="Proteomes" id="UP001605261">
    <property type="component" value="Unassembled WGS sequence"/>
</dbReference>
<dbReference type="RefSeq" id="WP_394164021.1">
    <property type="nucleotide sequence ID" value="NZ_JBHGCJ010000011.1"/>
</dbReference>
<accession>A0ABW7D070</accession>
<proteinExistence type="predicted"/>
<dbReference type="InterPro" id="IPR037682">
    <property type="entry name" value="TonB_C"/>
</dbReference>
<dbReference type="Gene3D" id="3.30.1150.10">
    <property type="match status" value="1"/>
</dbReference>
<sequence length="292" mass="31671">MRSSHILALALAVGAASMVMLPGAGAQSRSQVLQQAEASMVLTGHIDIGPQGQVEGFTLDKRDKVNDALAGFVEGQVQHWRFEPVQVDGHPVKARTPVSIRLGGKVTDDGRQQVTLLAANFERYDPASTEDVTRLKASPPAYPKEVYSIGGRGDVLLLVQVGRDGKVIDVATEQVNLRLATNEAVMRRMRDKLSQVSMAAARKWTFRVPTTGERKDDASWTVRVPVHFALNDDREARYGRWDAYIPGPRQQAPWRADTALGADANADLLPEGGVFMADAASRGPRLLTPLGG</sequence>
<keyword evidence="4" id="KW-1185">Reference proteome</keyword>
<evidence type="ECO:0000256" key="1">
    <source>
        <dbReference type="SAM" id="SignalP"/>
    </source>
</evidence>
<evidence type="ECO:0000313" key="3">
    <source>
        <dbReference type="EMBL" id="MFG6110413.1"/>
    </source>
</evidence>
<reference evidence="3 4" key="1">
    <citation type="submission" date="2024-09" db="EMBL/GenBank/DDBJ databases">
        <authorList>
            <consortium name="All-Russian atlas of soil microorganisms"/>
            <consortium name="as a basis for the search for new antimicrobial producers and enzymes with unique properties"/>
            <person name="Sokolova E.A."/>
            <person name="Voronina E.N."/>
        </authorList>
    </citation>
    <scope>NUCLEOTIDE SEQUENCE [LARGE SCALE GENOMIC DNA]</scope>
    <source>
        <strain evidence="3 4">AF-22b-331.1</strain>
    </source>
</reference>
<feature type="chain" id="PRO_5047267232" evidence="1">
    <location>
        <begin position="27"/>
        <end position="292"/>
    </location>
</feature>
<dbReference type="SUPFAM" id="SSF74653">
    <property type="entry name" value="TolA/TonB C-terminal domain"/>
    <property type="match status" value="1"/>
</dbReference>
<evidence type="ECO:0000313" key="4">
    <source>
        <dbReference type="Proteomes" id="UP001605261"/>
    </source>
</evidence>
<evidence type="ECO:0000259" key="2">
    <source>
        <dbReference type="PROSITE" id="PS52015"/>
    </source>
</evidence>
<name>A0ABW7D070_9GAMM</name>
<feature type="signal peptide" evidence="1">
    <location>
        <begin position="1"/>
        <end position="26"/>
    </location>
</feature>
<keyword evidence="1" id="KW-0732">Signal</keyword>